<dbReference type="PROSITE" id="PS51192">
    <property type="entry name" value="HELICASE_ATP_BIND_1"/>
    <property type="match status" value="1"/>
</dbReference>
<evidence type="ECO:0000256" key="4">
    <source>
        <dbReference type="ARBA" id="ARBA00022806"/>
    </source>
</evidence>
<dbReference type="PANTHER" id="PTHR13710">
    <property type="entry name" value="DNA HELICASE RECQ FAMILY MEMBER"/>
    <property type="match status" value="1"/>
</dbReference>
<keyword evidence="7" id="KW-0413">Isomerase</keyword>
<evidence type="ECO:0000256" key="2">
    <source>
        <dbReference type="ARBA" id="ARBA00022741"/>
    </source>
</evidence>
<dbReference type="HOGENOM" id="CLU_001103_9_7_12"/>
<name>F5YGU6_TREPZ</name>
<dbReference type="Pfam" id="PF00271">
    <property type="entry name" value="Helicase_C"/>
    <property type="match status" value="1"/>
</dbReference>
<dbReference type="GO" id="GO:0005524">
    <property type="term" value="F:ATP binding"/>
    <property type="evidence" value="ECO:0007669"/>
    <property type="project" value="UniProtKB-KW"/>
</dbReference>
<dbReference type="eggNOG" id="COG0514">
    <property type="taxonomic scope" value="Bacteria"/>
</dbReference>
<protein>
    <recommendedName>
        <fullName evidence="9">DNA 3'-5' helicase</fullName>
        <ecNumber evidence="9">5.6.2.4</ecNumber>
    </recommendedName>
</protein>
<evidence type="ECO:0000259" key="12">
    <source>
        <dbReference type="PROSITE" id="PS51194"/>
    </source>
</evidence>
<keyword evidence="14" id="KW-1185">Reference proteome</keyword>
<organism evidence="13 14">
    <name type="scientific">Treponema primitia (strain ATCC BAA-887 / DSM 12427 / ZAS-2)</name>
    <dbReference type="NCBI Taxonomy" id="545694"/>
    <lineage>
        <taxon>Bacteria</taxon>
        <taxon>Pseudomonadati</taxon>
        <taxon>Spirochaetota</taxon>
        <taxon>Spirochaetia</taxon>
        <taxon>Spirochaetales</taxon>
        <taxon>Treponemataceae</taxon>
        <taxon>Treponema</taxon>
    </lineage>
</organism>
<dbReference type="InterPro" id="IPR014001">
    <property type="entry name" value="Helicase_ATP-bd"/>
</dbReference>
<evidence type="ECO:0000256" key="5">
    <source>
        <dbReference type="ARBA" id="ARBA00022840"/>
    </source>
</evidence>
<evidence type="ECO:0000256" key="3">
    <source>
        <dbReference type="ARBA" id="ARBA00022801"/>
    </source>
</evidence>
<feature type="domain" description="Helicase ATP-binding" evidence="11">
    <location>
        <begin position="107"/>
        <end position="285"/>
    </location>
</feature>
<dbReference type="InterPro" id="IPR011545">
    <property type="entry name" value="DEAD/DEAH_box_helicase_dom"/>
</dbReference>
<evidence type="ECO:0000256" key="1">
    <source>
        <dbReference type="ARBA" id="ARBA00005446"/>
    </source>
</evidence>
<reference evidence="14" key="1">
    <citation type="submission" date="2009-12" db="EMBL/GenBank/DDBJ databases">
        <title>Complete sequence of Treponema primitia strain ZAS-2.</title>
        <authorList>
            <person name="Tetu S.G."/>
            <person name="Matson E."/>
            <person name="Ren Q."/>
            <person name="Seshadri R."/>
            <person name="Elbourne L."/>
            <person name="Hassan K.A."/>
            <person name="Durkin A."/>
            <person name="Radune D."/>
            <person name="Mohamoud Y."/>
            <person name="Shay R."/>
            <person name="Jin S."/>
            <person name="Zhang X."/>
            <person name="Lucey K."/>
            <person name="Ballor N.R."/>
            <person name="Ottesen E."/>
            <person name="Rosenthal R."/>
            <person name="Allen A."/>
            <person name="Leadbetter J.R."/>
            <person name="Paulsen I.T."/>
        </authorList>
    </citation>
    <scope>NUCLEOTIDE SEQUENCE [LARGE SCALE GENOMIC DNA]</scope>
    <source>
        <strain evidence="14">ATCC BAA-887 / DSM 12427 / ZAS-2</strain>
    </source>
</reference>
<evidence type="ECO:0000256" key="7">
    <source>
        <dbReference type="ARBA" id="ARBA00023235"/>
    </source>
</evidence>
<evidence type="ECO:0000313" key="14">
    <source>
        <dbReference type="Proteomes" id="UP000009223"/>
    </source>
</evidence>
<dbReference type="InterPro" id="IPR001650">
    <property type="entry name" value="Helicase_C-like"/>
</dbReference>
<dbReference type="GO" id="GO:0006310">
    <property type="term" value="P:DNA recombination"/>
    <property type="evidence" value="ECO:0007669"/>
    <property type="project" value="InterPro"/>
</dbReference>
<dbReference type="CDD" id="cd17920">
    <property type="entry name" value="DEXHc_RecQ"/>
    <property type="match status" value="1"/>
</dbReference>
<feature type="region of interest" description="Disordered" evidence="10">
    <location>
        <begin position="60"/>
        <end position="95"/>
    </location>
</feature>
<dbReference type="EC" id="5.6.2.4" evidence="9"/>
<dbReference type="GO" id="GO:0003677">
    <property type="term" value="F:DNA binding"/>
    <property type="evidence" value="ECO:0007669"/>
    <property type="project" value="UniProtKB-KW"/>
</dbReference>
<evidence type="ECO:0000256" key="6">
    <source>
        <dbReference type="ARBA" id="ARBA00023125"/>
    </source>
</evidence>
<dbReference type="Proteomes" id="UP000009223">
    <property type="component" value="Chromosome"/>
</dbReference>
<evidence type="ECO:0000256" key="8">
    <source>
        <dbReference type="ARBA" id="ARBA00034617"/>
    </source>
</evidence>
<dbReference type="GO" id="GO:0005694">
    <property type="term" value="C:chromosome"/>
    <property type="evidence" value="ECO:0007669"/>
    <property type="project" value="TreeGrafter"/>
</dbReference>
<keyword evidence="2" id="KW-0547">Nucleotide-binding</keyword>
<dbReference type="RefSeq" id="WP_015708891.1">
    <property type="nucleotide sequence ID" value="NC_015578.1"/>
</dbReference>
<accession>F5YGU6</accession>
<dbReference type="SMART" id="SM00487">
    <property type="entry name" value="DEXDc"/>
    <property type="match status" value="1"/>
</dbReference>
<dbReference type="GO" id="GO:0009378">
    <property type="term" value="F:four-way junction helicase activity"/>
    <property type="evidence" value="ECO:0007669"/>
    <property type="project" value="TreeGrafter"/>
</dbReference>
<dbReference type="InterPro" id="IPR004589">
    <property type="entry name" value="DNA_helicase_ATP-dep_RecQ"/>
</dbReference>
<dbReference type="GO" id="GO:0006281">
    <property type="term" value="P:DNA repair"/>
    <property type="evidence" value="ECO:0007669"/>
    <property type="project" value="TreeGrafter"/>
</dbReference>
<keyword evidence="4 13" id="KW-0347">Helicase</keyword>
<dbReference type="GO" id="GO:0043138">
    <property type="term" value="F:3'-5' DNA helicase activity"/>
    <property type="evidence" value="ECO:0007669"/>
    <property type="project" value="UniProtKB-EC"/>
</dbReference>
<keyword evidence="5" id="KW-0067">ATP-binding</keyword>
<dbReference type="EMBL" id="CP001843">
    <property type="protein sequence ID" value="AEF86610.1"/>
    <property type="molecule type" value="Genomic_DNA"/>
</dbReference>
<evidence type="ECO:0000259" key="11">
    <source>
        <dbReference type="PROSITE" id="PS51192"/>
    </source>
</evidence>
<dbReference type="PROSITE" id="PS51194">
    <property type="entry name" value="HELICASE_CTER"/>
    <property type="match status" value="1"/>
</dbReference>
<keyword evidence="3" id="KW-0378">Hydrolase</keyword>
<dbReference type="SUPFAM" id="SSF52540">
    <property type="entry name" value="P-loop containing nucleoside triphosphate hydrolases"/>
    <property type="match status" value="1"/>
</dbReference>
<comment type="similarity">
    <text evidence="1">Belongs to the helicase family. RecQ subfamily.</text>
</comment>
<dbReference type="KEGG" id="tpi:TREPR_1182"/>
<evidence type="ECO:0000256" key="10">
    <source>
        <dbReference type="SAM" id="MobiDB-lite"/>
    </source>
</evidence>
<sequence>MQEDGSTNLISREPMADAEIPDPVTLAVTKLFGLSYLFPYQRLVVTNILEAAEAAGVPVHWPENSRESARENPLPAGTDSEESPEGTKVAPGETGVSIDETDVSADETDRAAMGRQIVILPTGAGKSLCFQLPAMLLEGPTLVIYPILSLMADQERRLQERGFAPVILRGGQSREEREAIWQKVETGESRFIIANPEVLLTPRVMEKLGTLGIVHVVIDEAHTVSEWGESFRPSYLRIGEIIQAASAKSNTDSAPGLPMVTAFTATASSPVLNNIRKYIFGETEAHSIIGNPDRSNISYTAQGCMLRNLAVRDLLILNQRPAIVFCSSRNGTEKLARYLQNELGELDLPWAREIRFYHAGLSREEKTEVEKWFFKNPEAVLLATCAYGMGVDKADIRTVIHRDCPPSVEAYLQESGRAGRDGLPSKAVLLWGPDDDLALKRARNEADKQRLEALFRYARDTGGCRRETLLALLNYEGSGEKPESDCCDVCNGEAQGELREEESLLSFFRRNRRSYTREEAIPVLVRAEGVRWSEENVKNAIGRLLRTGALKKSKYFPWKNKLTVPRKR</sequence>
<dbReference type="AlphaFoldDB" id="F5YGU6"/>
<comment type="catalytic activity">
    <reaction evidence="8">
        <text>Couples ATP hydrolysis with the unwinding of duplex DNA by translocating in the 3'-5' direction.</text>
        <dbReference type="EC" id="5.6.2.4"/>
    </reaction>
</comment>
<reference evidence="13 14" key="2">
    <citation type="journal article" date="2011" name="ISME J.">
        <title>RNA-seq reveals cooperative metabolic interactions between two termite-gut spirochete species in co-culture.</title>
        <authorList>
            <person name="Rosenthal A.Z."/>
            <person name="Matson E.G."/>
            <person name="Eldar A."/>
            <person name="Leadbetter J.R."/>
        </authorList>
    </citation>
    <scope>NUCLEOTIDE SEQUENCE [LARGE SCALE GENOMIC DNA]</scope>
    <source>
        <strain evidence="14">ATCC BAA-887 / DSM 12427 / ZAS-2</strain>
    </source>
</reference>
<dbReference type="GO" id="GO:0046872">
    <property type="term" value="F:metal ion binding"/>
    <property type="evidence" value="ECO:0007669"/>
    <property type="project" value="UniProtKB-KW"/>
</dbReference>
<evidence type="ECO:0000256" key="9">
    <source>
        <dbReference type="ARBA" id="ARBA00034808"/>
    </source>
</evidence>
<dbReference type="GO" id="GO:0005737">
    <property type="term" value="C:cytoplasm"/>
    <property type="evidence" value="ECO:0007669"/>
    <property type="project" value="TreeGrafter"/>
</dbReference>
<dbReference type="Gene3D" id="3.40.50.300">
    <property type="entry name" value="P-loop containing nucleotide triphosphate hydrolases"/>
    <property type="match status" value="2"/>
</dbReference>
<dbReference type="SMART" id="SM00490">
    <property type="entry name" value="HELICc"/>
    <property type="match status" value="1"/>
</dbReference>
<dbReference type="NCBIfam" id="TIGR00614">
    <property type="entry name" value="recQ_fam"/>
    <property type="match status" value="1"/>
</dbReference>
<evidence type="ECO:0000313" key="13">
    <source>
        <dbReference type="EMBL" id="AEF86610.1"/>
    </source>
</evidence>
<dbReference type="InterPro" id="IPR027417">
    <property type="entry name" value="P-loop_NTPase"/>
</dbReference>
<keyword evidence="6" id="KW-0238">DNA-binding</keyword>
<dbReference type="PANTHER" id="PTHR13710:SF105">
    <property type="entry name" value="ATP-DEPENDENT DNA HELICASE Q1"/>
    <property type="match status" value="1"/>
</dbReference>
<dbReference type="STRING" id="545694.TREPR_1182"/>
<proteinExistence type="inferred from homology"/>
<dbReference type="Pfam" id="PF00270">
    <property type="entry name" value="DEAD"/>
    <property type="match status" value="1"/>
</dbReference>
<dbReference type="GO" id="GO:0016787">
    <property type="term" value="F:hydrolase activity"/>
    <property type="evidence" value="ECO:0007669"/>
    <property type="project" value="UniProtKB-KW"/>
</dbReference>
<feature type="domain" description="Helicase C-terminal" evidence="12">
    <location>
        <begin position="310"/>
        <end position="462"/>
    </location>
</feature>
<gene>
    <name evidence="13" type="ordered locus">TREPR_1182</name>
</gene>